<keyword evidence="6" id="KW-1185">Reference proteome</keyword>
<gene>
    <name evidence="5" type="ORF">KHA97_14860</name>
</gene>
<dbReference type="Gene3D" id="1.10.10.10">
    <property type="entry name" value="Winged helix-like DNA-binding domain superfamily/Winged helix DNA-binding domain"/>
    <property type="match status" value="1"/>
</dbReference>
<accession>A0A942TE75</accession>
<dbReference type="EMBL" id="JAGYPG010000002">
    <property type="protein sequence ID" value="MBS4196346.1"/>
    <property type="molecule type" value="Genomic_DNA"/>
</dbReference>
<dbReference type="InterPro" id="IPR036388">
    <property type="entry name" value="WH-like_DNA-bd_sf"/>
</dbReference>
<sequence length="118" mass="13813">MKQPTICPRFEKAVSLLSQRWTALVIYQLLLGPQRFNEIQSSIGISGKVLSDRLKELEYQEVVKREVIPETPVIIEYSLTEKGHSMEPILRAIENWSQLWVNEELDSPKNQRECYEDH</sequence>
<reference evidence="5 6" key="1">
    <citation type="submission" date="2021-05" db="EMBL/GenBank/DDBJ databases">
        <title>Novel Bacillus species.</title>
        <authorList>
            <person name="Liu G."/>
        </authorList>
    </citation>
    <scope>NUCLEOTIDE SEQUENCE [LARGE SCALE GENOMIC DNA]</scope>
    <source>
        <strain evidence="6">FJAT-49780</strain>
    </source>
</reference>
<evidence type="ECO:0000256" key="2">
    <source>
        <dbReference type="ARBA" id="ARBA00023125"/>
    </source>
</evidence>
<dbReference type="Proteomes" id="UP000681414">
    <property type="component" value="Unassembled WGS sequence"/>
</dbReference>
<dbReference type="PANTHER" id="PTHR33204:SF1">
    <property type="entry name" value="TRANSCRIPTIONAL REGULATOR, MARR FAMILY"/>
    <property type="match status" value="1"/>
</dbReference>
<keyword evidence="3" id="KW-0804">Transcription</keyword>
<dbReference type="InterPro" id="IPR036390">
    <property type="entry name" value="WH_DNA-bd_sf"/>
</dbReference>
<keyword evidence="2" id="KW-0238">DNA-binding</keyword>
<name>A0A942TE75_9BACI</name>
<dbReference type="AlphaFoldDB" id="A0A942TE75"/>
<dbReference type="GO" id="GO:0003677">
    <property type="term" value="F:DNA binding"/>
    <property type="evidence" value="ECO:0007669"/>
    <property type="project" value="UniProtKB-KW"/>
</dbReference>
<evidence type="ECO:0000313" key="5">
    <source>
        <dbReference type="EMBL" id="MBS4196346.1"/>
    </source>
</evidence>
<protein>
    <submittedName>
        <fullName evidence="5">Helix-turn-helix transcriptional regulator</fullName>
    </submittedName>
</protein>
<dbReference type="InterPro" id="IPR002577">
    <property type="entry name" value="HTH_HxlR"/>
</dbReference>
<dbReference type="Pfam" id="PF01638">
    <property type="entry name" value="HxlR"/>
    <property type="match status" value="1"/>
</dbReference>
<dbReference type="SUPFAM" id="SSF46785">
    <property type="entry name" value="Winged helix' DNA-binding domain"/>
    <property type="match status" value="1"/>
</dbReference>
<dbReference type="PANTHER" id="PTHR33204">
    <property type="entry name" value="TRANSCRIPTIONAL REGULATOR, MARR FAMILY"/>
    <property type="match status" value="1"/>
</dbReference>
<feature type="domain" description="HTH hxlR-type" evidence="4">
    <location>
        <begin position="7"/>
        <end position="105"/>
    </location>
</feature>
<evidence type="ECO:0000256" key="1">
    <source>
        <dbReference type="ARBA" id="ARBA00023015"/>
    </source>
</evidence>
<comment type="caution">
    <text evidence="5">The sequence shown here is derived from an EMBL/GenBank/DDBJ whole genome shotgun (WGS) entry which is preliminary data.</text>
</comment>
<dbReference type="PROSITE" id="PS51118">
    <property type="entry name" value="HTH_HXLR"/>
    <property type="match status" value="1"/>
</dbReference>
<evidence type="ECO:0000259" key="4">
    <source>
        <dbReference type="PROSITE" id="PS51118"/>
    </source>
</evidence>
<keyword evidence="1" id="KW-0805">Transcription regulation</keyword>
<organism evidence="5 6">
    <name type="scientific">Lederbergia citri</name>
    <dbReference type="NCBI Taxonomy" id="2833580"/>
    <lineage>
        <taxon>Bacteria</taxon>
        <taxon>Bacillati</taxon>
        <taxon>Bacillota</taxon>
        <taxon>Bacilli</taxon>
        <taxon>Bacillales</taxon>
        <taxon>Bacillaceae</taxon>
        <taxon>Lederbergia</taxon>
    </lineage>
</organism>
<evidence type="ECO:0000313" key="6">
    <source>
        <dbReference type="Proteomes" id="UP000681414"/>
    </source>
</evidence>
<evidence type="ECO:0000256" key="3">
    <source>
        <dbReference type="ARBA" id="ARBA00023163"/>
    </source>
</evidence>
<dbReference type="RefSeq" id="WP_213125482.1">
    <property type="nucleotide sequence ID" value="NZ_JAGYPG010000002.1"/>
</dbReference>
<proteinExistence type="predicted"/>